<sequence>MAISDHIICTIGKVCVGHSGDHKGTFKVIKGDIKDRLRTSTFVGNSCF</sequence>
<protein>
    <submittedName>
        <fullName evidence="1">Uncharacterized protein</fullName>
    </submittedName>
</protein>
<organism evidence="1">
    <name type="scientific">virus sp. ctqq75</name>
    <dbReference type="NCBI Taxonomy" id="2827999"/>
    <lineage>
        <taxon>Viruses</taxon>
    </lineage>
</organism>
<name>A0A8S5RE50_9VIRU</name>
<dbReference type="EMBL" id="BK059096">
    <property type="protein sequence ID" value="DAE29664.1"/>
    <property type="molecule type" value="Genomic_DNA"/>
</dbReference>
<evidence type="ECO:0000313" key="1">
    <source>
        <dbReference type="EMBL" id="DAE29664.1"/>
    </source>
</evidence>
<accession>A0A8S5RE50</accession>
<reference evidence="1" key="1">
    <citation type="journal article" date="2021" name="Proc. Natl. Acad. Sci. U.S.A.">
        <title>A Catalog of Tens of Thousands of Viruses from Human Metagenomes Reveals Hidden Associations with Chronic Diseases.</title>
        <authorList>
            <person name="Tisza M.J."/>
            <person name="Buck C.B."/>
        </authorList>
    </citation>
    <scope>NUCLEOTIDE SEQUENCE</scope>
    <source>
        <strain evidence="1">Ctqq75</strain>
    </source>
</reference>
<proteinExistence type="predicted"/>